<dbReference type="InterPro" id="IPR019670">
    <property type="entry name" value="DUF2523"/>
</dbReference>
<dbReference type="EMBL" id="LJQM01000028">
    <property type="protein sequence ID" value="KPX49173.1"/>
    <property type="molecule type" value="Genomic_DNA"/>
</dbReference>
<accession>A0A0P9RSH7</accession>
<comment type="caution">
    <text evidence="2">The sequence shown here is derived from an EMBL/GenBank/DDBJ whole genome shotgun (WGS) entry which is preliminary data.</text>
</comment>
<keyword evidence="1" id="KW-0812">Transmembrane</keyword>
<evidence type="ECO:0000256" key="1">
    <source>
        <dbReference type="SAM" id="Phobius"/>
    </source>
</evidence>
<dbReference type="Pfam" id="PF10734">
    <property type="entry name" value="DUF2523"/>
    <property type="match status" value="1"/>
</dbReference>
<reference evidence="2 3" key="1">
    <citation type="submission" date="2015-09" db="EMBL/GenBank/DDBJ databases">
        <title>Genome announcement of multiple Pseudomonas syringae strains.</title>
        <authorList>
            <person name="Thakur S."/>
            <person name="Wang P.W."/>
            <person name="Gong Y."/>
            <person name="Weir B.S."/>
            <person name="Guttman D.S."/>
        </authorList>
    </citation>
    <scope>NUCLEOTIDE SEQUENCE [LARGE SCALE GENOMIC DNA]</scope>
    <source>
        <strain evidence="2 3">ICMP4531</strain>
    </source>
</reference>
<proteinExistence type="predicted"/>
<dbReference type="RefSeq" id="WP_054068804.1">
    <property type="nucleotide sequence ID" value="NZ_CP092918.1"/>
</dbReference>
<dbReference type="Proteomes" id="UP000050557">
    <property type="component" value="Unassembled WGS sequence"/>
</dbReference>
<protein>
    <submittedName>
        <fullName evidence="2">Conjugal transfer protein</fullName>
    </submittedName>
</protein>
<dbReference type="PATRIC" id="fig|251654.3.peg.563"/>
<evidence type="ECO:0000313" key="2">
    <source>
        <dbReference type="EMBL" id="KPX49173.1"/>
    </source>
</evidence>
<keyword evidence="1" id="KW-0472">Membrane</keyword>
<feature type="transmembrane region" description="Helical" evidence="1">
    <location>
        <begin position="58"/>
        <end position="82"/>
    </location>
</feature>
<name>A0A0P9RSH7_9PSED</name>
<evidence type="ECO:0000313" key="3">
    <source>
        <dbReference type="Proteomes" id="UP000050557"/>
    </source>
</evidence>
<dbReference type="AlphaFoldDB" id="A0A0P9RSH7"/>
<keyword evidence="1" id="KW-1133">Transmembrane helix</keyword>
<feature type="transmembrane region" description="Helical" evidence="1">
    <location>
        <begin position="12"/>
        <end position="38"/>
    </location>
</feature>
<sequence>MFQVLFVAGQAIAMWVLPRLFAALGVMTVSSTVIMPIYNWVESKILSNLSSVGSDAYGFLQFLGVPNAIAIIFSAYALRVSISGAKAAMSKKAVS</sequence>
<organism evidence="2 3">
    <name type="scientific">Pseudomonas syringae pv. helianthi</name>
    <dbReference type="NCBI Taxonomy" id="251654"/>
    <lineage>
        <taxon>Bacteria</taxon>
        <taxon>Pseudomonadati</taxon>
        <taxon>Pseudomonadota</taxon>
        <taxon>Gammaproteobacteria</taxon>
        <taxon>Pseudomonadales</taxon>
        <taxon>Pseudomonadaceae</taxon>
        <taxon>Pseudomonas</taxon>
    </lineage>
</organism>
<gene>
    <name evidence="2" type="ORF">ALO68_200012</name>
</gene>